<dbReference type="Proteomes" id="UP000245124">
    <property type="component" value="Unassembled WGS sequence"/>
</dbReference>
<proteinExistence type="predicted"/>
<dbReference type="InterPro" id="IPR017880">
    <property type="entry name" value="KilA_N"/>
</dbReference>
<reference evidence="2 3" key="1">
    <citation type="submission" date="2017-06" db="EMBL/GenBank/DDBJ databases">
        <title>Genome sequencing of cyanobaciteial culture collection at National Institute for Environmental Studies (NIES).</title>
        <authorList>
            <person name="Hirose Y."/>
            <person name="Shimura Y."/>
            <person name="Fujisawa T."/>
            <person name="Nakamura Y."/>
            <person name="Kawachi M."/>
        </authorList>
    </citation>
    <scope>NUCLEOTIDE SEQUENCE [LARGE SCALE GENOMIC DNA]</scope>
    <source>
        <strain evidence="2 3">NIES-4072</strain>
    </source>
</reference>
<accession>A0A2R5FZD3</accession>
<dbReference type="AlphaFoldDB" id="A0A2R5FZD3"/>
<comment type="caution">
    <text evidence="2">The sequence shown here is derived from an EMBL/GenBank/DDBJ whole genome shotgun (WGS) entry which is preliminary data.</text>
</comment>
<dbReference type="RefSeq" id="WP_109012865.1">
    <property type="nucleotide sequence ID" value="NZ_BDUD01000002.1"/>
</dbReference>
<dbReference type="SUPFAM" id="SSF54616">
    <property type="entry name" value="DNA-binding domain of Mlu1-box binding protein MBP1"/>
    <property type="match status" value="1"/>
</dbReference>
<dbReference type="SMART" id="SM01252">
    <property type="entry name" value="KilA-N"/>
    <property type="match status" value="1"/>
</dbReference>
<dbReference type="InterPro" id="IPR036887">
    <property type="entry name" value="HTH_APSES_sf"/>
</dbReference>
<keyword evidence="3" id="KW-1185">Reference proteome</keyword>
<sequence>MLIHKWRDSEINQMPQSGEIGKYSIPKGYVNATQMCHANNKSWGHYKERKSTKAYWTALSNDIGIPISSLVIEVDGYGSSQGTWIYPEIAIDLAQWVSVEFRIWANRTLMKVMLSTQVEQVLQQESPHRLAPSHEAAQLAMMLGEFAGLEKSLTAQLAVNAATKVNPALKPAADELKTAIASTNTAEDAFLNPTQIGEVVGMSARAVNHCLLNSGLQYRTDDKKIPYRPTESGKQWGRMVPAVAKSSNQTVFQLRWLPEIVKVISQ</sequence>
<dbReference type="OrthoDB" id="6966367at2"/>
<dbReference type="PROSITE" id="PS51301">
    <property type="entry name" value="KILA_N"/>
    <property type="match status" value="1"/>
</dbReference>
<dbReference type="InterPro" id="IPR018004">
    <property type="entry name" value="KilA/APSES_HTH"/>
</dbReference>
<dbReference type="Pfam" id="PF04383">
    <property type="entry name" value="KilA-N"/>
    <property type="match status" value="1"/>
</dbReference>
<dbReference type="GO" id="GO:0003677">
    <property type="term" value="F:DNA binding"/>
    <property type="evidence" value="ECO:0007669"/>
    <property type="project" value="InterPro"/>
</dbReference>
<evidence type="ECO:0000259" key="1">
    <source>
        <dbReference type="PROSITE" id="PS51301"/>
    </source>
</evidence>
<dbReference type="EMBL" id="BDUD01000002">
    <property type="protein sequence ID" value="GBG22828.1"/>
    <property type="molecule type" value="Genomic_DNA"/>
</dbReference>
<name>A0A2R5FZD3_NOSCO</name>
<evidence type="ECO:0000313" key="2">
    <source>
        <dbReference type="EMBL" id="GBG22828.1"/>
    </source>
</evidence>
<evidence type="ECO:0000313" key="3">
    <source>
        <dbReference type="Proteomes" id="UP000245124"/>
    </source>
</evidence>
<gene>
    <name evidence="2" type="ORF">NIES4072_65400</name>
</gene>
<organism evidence="2 3">
    <name type="scientific">Nostoc commune NIES-4072</name>
    <dbReference type="NCBI Taxonomy" id="2005467"/>
    <lineage>
        <taxon>Bacteria</taxon>
        <taxon>Bacillati</taxon>
        <taxon>Cyanobacteriota</taxon>
        <taxon>Cyanophyceae</taxon>
        <taxon>Nostocales</taxon>
        <taxon>Nostocaceae</taxon>
        <taxon>Nostoc</taxon>
    </lineage>
</organism>
<protein>
    <submittedName>
        <fullName evidence="2">KilA domain-containing protein</fullName>
    </submittedName>
</protein>
<feature type="domain" description="KilA-N" evidence="1">
    <location>
        <begin position="1"/>
        <end position="112"/>
    </location>
</feature>